<comment type="subcellular location">
    <subcellularLocation>
        <location evidence="1">Membrane</location>
    </subcellularLocation>
</comment>
<dbReference type="Gene3D" id="3.40.710.10">
    <property type="entry name" value="DD-peptidase/beta-lactamase superfamily"/>
    <property type="match status" value="1"/>
</dbReference>
<gene>
    <name evidence="6" type="ORF">SK069_20005</name>
</gene>
<dbReference type="SUPFAM" id="SSF56601">
    <property type="entry name" value="beta-lactamase/transpeptidase-like"/>
    <property type="match status" value="1"/>
</dbReference>
<dbReference type="Proteomes" id="UP001277761">
    <property type="component" value="Unassembled WGS sequence"/>
</dbReference>
<dbReference type="Gene3D" id="3.30.450.330">
    <property type="match status" value="1"/>
</dbReference>
<evidence type="ECO:0000259" key="4">
    <source>
        <dbReference type="Pfam" id="PF00905"/>
    </source>
</evidence>
<evidence type="ECO:0000313" key="7">
    <source>
        <dbReference type="Proteomes" id="UP001277761"/>
    </source>
</evidence>
<dbReference type="RefSeq" id="WP_319956042.1">
    <property type="nucleotide sequence ID" value="NZ_JAXAVX010000024.1"/>
</dbReference>
<proteinExistence type="inferred from homology"/>
<dbReference type="InterPro" id="IPR001460">
    <property type="entry name" value="PCN-bd_Tpept"/>
</dbReference>
<name>A0ABU4VPX1_9ACTN</name>
<protein>
    <submittedName>
        <fullName evidence="6">Penicillin-binding protein 2</fullName>
    </submittedName>
</protein>
<evidence type="ECO:0000256" key="1">
    <source>
        <dbReference type="ARBA" id="ARBA00004370"/>
    </source>
</evidence>
<keyword evidence="7" id="KW-1185">Reference proteome</keyword>
<dbReference type="InterPro" id="IPR012338">
    <property type="entry name" value="Beta-lactam/transpept-like"/>
</dbReference>
<dbReference type="PANTHER" id="PTHR30627">
    <property type="entry name" value="PEPTIDOGLYCAN D,D-TRANSPEPTIDASE"/>
    <property type="match status" value="1"/>
</dbReference>
<dbReference type="Pfam" id="PF00905">
    <property type="entry name" value="Transpeptidase"/>
    <property type="match status" value="1"/>
</dbReference>
<dbReference type="InterPro" id="IPR036138">
    <property type="entry name" value="PBP_dimer_sf"/>
</dbReference>
<evidence type="ECO:0000259" key="5">
    <source>
        <dbReference type="Pfam" id="PF03717"/>
    </source>
</evidence>
<accession>A0ABU4VPX1</accession>
<dbReference type="InterPro" id="IPR005311">
    <property type="entry name" value="PBP_dimer"/>
</dbReference>
<dbReference type="EMBL" id="JAXAVX010000024">
    <property type="protein sequence ID" value="MDX8153893.1"/>
    <property type="molecule type" value="Genomic_DNA"/>
</dbReference>
<feature type="domain" description="Penicillin-binding protein dimerisation" evidence="5">
    <location>
        <begin position="52"/>
        <end position="210"/>
    </location>
</feature>
<dbReference type="InterPro" id="IPR050515">
    <property type="entry name" value="Beta-lactam/transpept"/>
</dbReference>
<dbReference type="SUPFAM" id="SSF56519">
    <property type="entry name" value="Penicillin binding protein dimerisation domain"/>
    <property type="match status" value="1"/>
</dbReference>
<dbReference type="PANTHER" id="PTHR30627:SF1">
    <property type="entry name" value="PEPTIDOGLYCAN D,D-TRANSPEPTIDASE FTSI"/>
    <property type="match status" value="1"/>
</dbReference>
<dbReference type="Pfam" id="PF03717">
    <property type="entry name" value="PBP_dimer"/>
    <property type="match status" value="1"/>
</dbReference>
<comment type="similarity">
    <text evidence="2">Belongs to the transpeptidase family.</text>
</comment>
<evidence type="ECO:0000313" key="6">
    <source>
        <dbReference type="EMBL" id="MDX8153893.1"/>
    </source>
</evidence>
<organism evidence="6 7">
    <name type="scientific">Patulibacter brassicae</name>
    <dbReference type="NCBI Taxonomy" id="1705717"/>
    <lineage>
        <taxon>Bacteria</taxon>
        <taxon>Bacillati</taxon>
        <taxon>Actinomycetota</taxon>
        <taxon>Thermoleophilia</taxon>
        <taxon>Solirubrobacterales</taxon>
        <taxon>Patulibacteraceae</taxon>
        <taxon>Patulibacter</taxon>
    </lineage>
</organism>
<evidence type="ECO:0000256" key="3">
    <source>
        <dbReference type="ARBA" id="ARBA00023136"/>
    </source>
</evidence>
<reference evidence="6 7" key="1">
    <citation type="submission" date="2023-11" db="EMBL/GenBank/DDBJ databases">
        <authorList>
            <person name="Xu M."/>
            <person name="Jiang T."/>
        </authorList>
    </citation>
    <scope>NUCLEOTIDE SEQUENCE [LARGE SCALE GENOMIC DNA]</scope>
    <source>
        <strain evidence="6 7">SD</strain>
    </source>
</reference>
<sequence>MYADRRLRVLLSIAVLLLGLAGLRSVWFAFAKADSLTSVARGQQDLERVVLAPRGDILDRNGDALAVAEPADDVAISPKVVSEQLTMKPPQRPQQLADLISSELGIPEDEVLKKLTADAGFVYLARNVPDRQVQALRDKAQKHGVSLAALSFEPRNRRSYPNGPMAGQLLGAYGTDDRALSGLELAYDQSLKGVYGKELETRAGSGSALKTVVEQEMTPGKDVQLTLDTRIQAKAEDVLRQVGETYRPKRATAIVMRPDGQLLTMANWPRVDPNHPGDVPPELAKYVGNSATNFTYEPGSTFKALAVASALEDRIVTPTSQFSVPYQIQVADRLIADAHEHGTETMTPGQILAQSSNVGTIKIGQELGAKRFDGWMRQFGFGKPTGLGWPGEEQGLLPALAKYSGSTMGNLPIGQGQLVTPLQIANLYATIANGGMLRAPTMVEKIGGRRVARSAGRRVIRPDVAAQVRSMLKGVFEPGGTASAVKVPGYVLAGKTGTSNVFDTKLGEYAENRNVASVAGFAPADDPKLVIVVVVDEPAGGGYGATVAGPAFGEIARFALQYLRVPPK</sequence>
<evidence type="ECO:0000256" key="2">
    <source>
        <dbReference type="ARBA" id="ARBA00007171"/>
    </source>
</evidence>
<dbReference type="Gene3D" id="3.90.1310.10">
    <property type="entry name" value="Penicillin-binding protein 2a (Domain 2)"/>
    <property type="match status" value="1"/>
</dbReference>
<comment type="caution">
    <text evidence="6">The sequence shown here is derived from an EMBL/GenBank/DDBJ whole genome shotgun (WGS) entry which is preliminary data.</text>
</comment>
<feature type="domain" description="Penicillin-binding protein transpeptidase" evidence="4">
    <location>
        <begin position="252"/>
        <end position="555"/>
    </location>
</feature>
<keyword evidence="3" id="KW-0472">Membrane</keyword>